<keyword evidence="1" id="KW-0433">Leucine-rich repeat</keyword>
<gene>
    <name evidence="6" type="primary">NOD1</name>
</gene>
<dbReference type="EMBL" id="AFYH01057943">
    <property type="status" value="NOT_ANNOTATED_CDS"/>
    <property type="molecule type" value="Genomic_DNA"/>
</dbReference>
<dbReference type="EMBL" id="AFYH01057940">
    <property type="status" value="NOT_ANNOTATED_CDS"/>
    <property type="molecule type" value="Genomic_DNA"/>
</dbReference>
<dbReference type="InterPro" id="IPR001611">
    <property type="entry name" value="Leu-rich_rpt"/>
</dbReference>
<protein>
    <submittedName>
        <fullName evidence="6">Nucleotide binding oligomerization domain containing 1</fullName>
    </submittedName>
</protein>
<keyword evidence="4" id="KW-0067">ATP-binding</keyword>
<dbReference type="Pfam" id="PF05729">
    <property type="entry name" value="NACHT"/>
    <property type="match status" value="1"/>
</dbReference>
<proteinExistence type="predicted"/>
<dbReference type="OMA" id="AHWGMEK"/>
<dbReference type="Gene3D" id="1.10.533.10">
    <property type="entry name" value="Death Domain, Fas"/>
    <property type="match status" value="1"/>
</dbReference>
<dbReference type="InterPro" id="IPR011029">
    <property type="entry name" value="DEATH-like_dom_sf"/>
</dbReference>
<accession>H3B4Q5</accession>
<reference evidence="6" key="2">
    <citation type="submission" date="2025-08" db="UniProtKB">
        <authorList>
            <consortium name="Ensembl"/>
        </authorList>
    </citation>
    <scope>IDENTIFICATION</scope>
</reference>
<dbReference type="Bgee" id="ENSLACG00000014864">
    <property type="expression patterns" value="Expressed in muscle tissue and 4 other cell types or tissues"/>
</dbReference>
<evidence type="ECO:0000256" key="2">
    <source>
        <dbReference type="ARBA" id="ARBA00022737"/>
    </source>
</evidence>
<dbReference type="GO" id="GO:0045944">
    <property type="term" value="P:positive regulation of transcription by RNA polymerase II"/>
    <property type="evidence" value="ECO:0007669"/>
    <property type="project" value="TreeGrafter"/>
</dbReference>
<dbReference type="GeneTree" id="ENSGT00940000157845"/>
<dbReference type="STRING" id="7897.ENSLACP00000016876"/>
<dbReference type="PANTHER" id="PTHR47189:SF1">
    <property type="entry name" value="MHC CLASS II TRANSACTIVATOR"/>
    <property type="match status" value="1"/>
</dbReference>
<dbReference type="FunCoup" id="H3B4Q5">
    <property type="interactions" value="447"/>
</dbReference>
<dbReference type="InParanoid" id="H3B4Q5"/>
<dbReference type="Proteomes" id="UP000008672">
    <property type="component" value="Unassembled WGS sequence"/>
</dbReference>
<evidence type="ECO:0000313" key="6">
    <source>
        <dbReference type="Ensembl" id="ENSLACP00000016876.1"/>
    </source>
</evidence>
<dbReference type="SUPFAM" id="SSF52047">
    <property type="entry name" value="RNI-like"/>
    <property type="match status" value="1"/>
</dbReference>
<dbReference type="Ensembl" id="ENSLACT00000016995.1">
    <property type="protein sequence ID" value="ENSLACP00000016876.1"/>
    <property type="gene ID" value="ENSLACG00000014864.1"/>
</dbReference>
<dbReference type="InterPro" id="IPR032675">
    <property type="entry name" value="LRR_dom_sf"/>
</dbReference>
<evidence type="ECO:0000256" key="1">
    <source>
        <dbReference type="ARBA" id="ARBA00022614"/>
    </source>
</evidence>
<dbReference type="Pfam" id="PF17776">
    <property type="entry name" value="NLRC4_HD2"/>
    <property type="match status" value="1"/>
</dbReference>
<evidence type="ECO:0000256" key="3">
    <source>
        <dbReference type="ARBA" id="ARBA00022741"/>
    </source>
</evidence>
<sequence>VRKILDQVQSKGEEASEYFVLILYQATDAYIDLRPWFDAINYRPSEYMQSKSVINTDPVSQYSAKLKQELVQDTKFMSSYVQKEEMLLEETYTDTIMELVSEVQESLGNLKGLTALFDENGVINKDGETIFITGDAGVGKSILLQKLQNMWAKSKLSVNAKFFYKFRCRMFSTFREGEEVSLKDLLFKYNCYPDHDIEEVFDYMLKYPDTILFTFDGFDEIHSDFDLDSIPEVSSPFHPTHPLALLMNILSGKLLRGSRKILTARTDTEVEKKILRKKVILRGFSNDNLQRYTRIFFKDTETCQTLVLTHLKANPHLCSLCSVPLFCWIIFKCYQHFHSAYNTEQLPDCSVTLTDVYLLMAEVFLNRSVKTNQIKKKQVRSQVETFMSKKEVLIRLGKLAHKGTEKTDFIFNEEEMSSVNMPEQDLQLGFLRPVSHYDDCENQSTYEFLHSTLQSFFTALSLVVDDDVSSKKLLRFFSECESQELQRNTTFLCQCLRPNAPVGKDPFQNNEHFQFTNMFLCGLLSKNKHKLFKHLVSDSNIKKKRALLKAYLFNTVKNHLKKLPRLKMDGHNRVQAMPHFIWMLRCIYETQSEDIGKLAAKGICADYIKLTYCNACSSDCSAITFVLHHCSKQLALELDNNNINDYGVKELIPCFSKLTVVRLSVNQVTDSGAEVLSEELIKYKIIKHLTLYKNQITDAGAVHIAKIIEECPNLRILKIGINKITSVGGKMLACAIQRSKSIFDVGMWGNRIGDEGAKAFAEALKNHPSLTNLSLAFNGISTEGGKSIAAALQENSSVRIFWLTKNEFNDEVAGRFAEMLKVNTTLRNLW</sequence>
<evidence type="ECO:0000256" key="4">
    <source>
        <dbReference type="ARBA" id="ARBA00022840"/>
    </source>
</evidence>
<dbReference type="Pfam" id="PF17779">
    <property type="entry name" value="WHD_NOD2"/>
    <property type="match status" value="1"/>
</dbReference>
<reference evidence="7" key="1">
    <citation type="submission" date="2011-08" db="EMBL/GenBank/DDBJ databases">
        <title>The draft genome of Latimeria chalumnae.</title>
        <authorList>
            <person name="Di Palma F."/>
            <person name="Alfoldi J."/>
            <person name="Johnson J."/>
            <person name="Berlin A."/>
            <person name="Gnerre S."/>
            <person name="Jaffe D."/>
            <person name="MacCallum I."/>
            <person name="Young S."/>
            <person name="Walker B.J."/>
            <person name="Lander E."/>
            <person name="Lindblad-Toh K."/>
        </authorList>
    </citation>
    <scope>NUCLEOTIDE SEQUENCE [LARGE SCALE GENOMIC DNA]</scope>
    <source>
        <strain evidence="7">Wild caught</strain>
    </source>
</reference>
<keyword evidence="7" id="KW-1185">Reference proteome</keyword>
<dbReference type="PANTHER" id="PTHR47189">
    <property type="entry name" value="MHC CLASS II TRANSACTIVATOR"/>
    <property type="match status" value="1"/>
</dbReference>
<keyword evidence="2" id="KW-0677">Repeat</keyword>
<dbReference type="GO" id="GO:0045345">
    <property type="term" value="P:positive regulation of MHC class I biosynthetic process"/>
    <property type="evidence" value="ECO:0007669"/>
    <property type="project" value="TreeGrafter"/>
</dbReference>
<dbReference type="InterPro" id="IPR027417">
    <property type="entry name" value="P-loop_NTPase"/>
</dbReference>
<name>H3B4Q5_LATCH</name>
<dbReference type="PROSITE" id="PS50837">
    <property type="entry name" value="NACHT"/>
    <property type="match status" value="1"/>
</dbReference>
<feature type="domain" description="NACHT" evidence="5">
    <location>
        <begin position="128"/>
        <end position="271"/>
    </location>
</feature>
<dbReference type="InterPro" id="IPR007111">
    <property type="entry name" value="NACHT_NTPase"/>
</dbReference>
<dbReference type="EMBL" id="AFYH01057941">
    <property type="status" value="NOT_ANNOTATED_CDS"/>
    <property type="molecule type" value="Genomic_DNA"/>
</dbReference>
<evidence type="ECO:0000313" key="7">
    <source>
        <dbReference type="Proteomes" id="UP000008672"/>
    </source>
</evidence>
<evidence type="ECO:0000259" key="5">
    <source>
        <dbReference type="PROSITE" id="PS50837"/>
    </source>
</evidence>
<dbReference type="Gene3D" id="3.40.50.300">
    <property type="entry name" value="P-loop containing nucleotide triphosphate hydrolases"/>
    <property type="match status" value="1"/>
</dbReference>
<dbReference type="Gene3D" id="3.80.10.10">
    <property type="entry name" value="Ribonuclease Inhibitor"/>
    <property type="match status" value="2"/>
</dbReference>
<keyword evidence="3" id="KW-0547">Nucleotide-binding</keyword>
<dbReference type="Pfam" id="PF13516">
    <property type="entry name" value="LRR_6"/>
    <property type="match status" value="4"/>
</dbReference>
<dbReference type="eggNOG" id="KOG4308">
    <property type="taxonomic scope" value="Eukaryota"/>
</dbReference>
<dbReference type="GO" id="GO:0005524">
    <property type="term" value="F:ATP binding"/>
    <property type="evidence" value="ECO:0007669"/>
    <property type="project" value="UniProtKB-KW"/>
</dbReference>
<dbReference type="SMART" id="SM00368">
    <property type="entry name" value="LRR_RI"/>
    <property type="match status" value="6"/>
</dbReference>
<dbReference type="AlphaFoldDB" id="H3B4Q5"/>
<dbReference type="GO" id="GO:0045348">
    <property type="term" value="P:positive regulation of MHC class II biosynthetic process"/>
    <property type="evidence" value="ECO:0007669"/>
    <property type="project" value="TreeGrafter"/>
</dbReference>
<dbReference type="InterPro" id="IPR041075">
    <property type="entry name" value="NOD1/2_WH"/>
</dbReference>
<dbReference type="EMBL" id="AFYH01057942">
    <property type="status" value="NOT_ANNOTATED_CDS"/>
    <property type="molecule type" value="Genomic_DNA"/>
</dbReference>
<dbReference type="InterPro" id="IPR041267">
    <property type="entry name" value="NLRP_HD2"/>
</dbReference>
<organism evidence="6 7">
    <name type="scientific">Latimeria chalumnae</name>
    <name type="common">Coelacanth</name>
    <dbReference type="NCBI Taxonomy" id="7897"/>
    <lineage>
        <taxon>Eukaryota</taxon>
        <taxon>Metazoa</taxon>
        <taxon>Chordata</taxon>
        <taxon>Craniata</taxon>
        <taxon>Vertebrata</taxon>
        <taxon>Euteleostomi</taxon>
        <taxon>Coelacanthiformes</taxon>
        <taxon>Coelacanthidae</taxon>
        <taxon>Latimeria</taxon>
    </lineage>
</organism>
<reference evidence="6" key="3">
    <citation type="submission" date="2025-09" db="UniProtKB">
        <authorList>
            <consortium name="Ensembl"/>
        </authorList>
    </citation>
    <scope>IDENTIFICATION</scope>
</reference>
<dbReference type="HOGENOM" id="CLU_011291_1_0_1"/>
<dbReference type="SUPFAM" id="SSF52540">
    <property type="entry name" value="P-loop containing nucleoside triphosphate hydrolases"/>
    <property type="match status" value="1"/>
</dbReference>